<sequence length="65" mass="7231">METLMEIVMRKREGTQFSFEGDSNVYQIGPGTNDARPFVVAVDSQGQPVGQPVGKSYRDKVRVVQ</sequence>
<dbReference type="Proteomes" id="UP000751518">
    <property type="component" value="Unassembled WGS sequence"/>
</dbReference>
<reference evidence="1" key="1">
    <citation type="submission" date="2020-04" db="EMBL/GenBank/DDBJ databases">
        <authorList>
            <person name="Zhang T."/>
        </authorList>
    </citation>
    <scope>NUCLEOTIDE SEQUENCE</scope>
    <source>
        <strain evidence="1">HKST-UBA03</strain>
    </source>
</reference>
<protein>
    <submittedName>
        <fullName evidence="1">Uncharacterized protein</fullName>
    </submittedName>
</protein>
<accession>A0A955RRP2</accession>
<proteinExistence type="predicted"/>
<name>A0A955RRP2_UNCKA</name>
<dbReference type="AlphaFoldDB" id="A0A955RRP2"/>
<reference evidence="1" key="2">
    <citation type="journal article" date="2021" name="Microbiome">
        <title>Successional dynamics and alternative stable states in a saline activated sludge microbial community over 9 years.</title>
        <authorList>
            <person name="Wang Y."/>
            <person name="Ye J."/>
            <person name="Ju F."/>
            <person name="Liu L."/>
            <person name="Boyd J.A."/>
            <person name="Deng Y."/>
            <person name="Parks D.H."/>
            <person name="Jiang X."/>
            <person name="Yin X."/>
            <person name="Woodcroft B.J."/>
            <person name="Tyson G.W."/>
            <person name="Hugenholtz P."/>
            <person name="Polz M.F."/>
            <person name="Zhang T."/>
        </authorList>
    </citation>
    <scope>NUCLEOTIDE SEQUENCE</scope>
    <source>
        <strain evidence="1">HKST-UBA03</strain>
    </source>
</reference>
<evidence type="ECO:0000313" key="1">
    <source>
        <dbReference type="EMBL" id="MCA9391735.1"/>
    </source>
</evidence>
<dbReference type="EMBL" id="JAGQKZ010000004">
    <property type="protein sequence ID" value="MCA9391735.1"/>
    <property type="molecule type" value="Genomic_DNA"/>
</dbReference>
<organism evidence="1 2">
    <name type="scientific">candidate division WWE3 bacterium</name>
    <dbReference type="NCBI Taxonomy" id="2053526"/>
    <lineage>
        <taxon>Bacteria</taxon>
        <taxon>Katanobacteria</taxon>
    </lineage>
</organism>
<comment type="caution">
    <text evidence="1">The sequence shown here is derived from an EMBL/GenBank/DDBJ whole genome shotgun (WGS) entry which is preliminary data.</text>
</comment>
<evidence type="ECO:0000313" key="2">
    <source>
        <dbReference type="Proteomes" id="UP000751518"/>
    </source>
</evidence>
<gene>
    <name evidence="1" type="ORF">KC614_00835</name>
</gene>